<reference evidence="2 3" key="1">
    <citation type="submission" date="2019-04" db="EMBL/GenBank/DDBJ databases">
        <title>Friends and foes A comparative genomics study of 23 Aspergillus species from section Flavi.</title>
        <authorList>
            <consortium name="DOE Joint Genome Institute"/>
            <person name="Kjaerbolling I."/>
            <person name="Vesth T."/>
            <person name="Frisvad J.C."/>
            <person name="Nybo J.L."/>
            <person name="Theobald S."/>
            <person name="Kildgaard S."/>
            <person name="Isbrandt T."/>
            <person name="Kuo A."/>
            <person name="Sato A."/>
            <person name="Lyhne E.K."/>
            <person name="Kogle M.E."/>
            <person name="Wiebenga A."/>
            <person name="Kun R.S."/>
            <person name="Lubbers R.J."/>
            <person name="Makela M.R."/>
            <person name="Barry K."/>
            <person name="Chovatia M."/>
            <person name="Clum A."/>
            <person name="Daum C."/>
            <person name="Haridas S."/>
            <person name="He G."/>
            <person name="LaButti K."/>
            <person name="Lipzen A."/>
            <person name="Mondo S."/>
            <person name="Riley R."/>
            <person name="Salamov A."/>
            <person name="Simmons B.A."/>
            <person name="Magnuson J.K."/>
            <person name="Henrissat B."/>
            <person name="Mortensen U.H."/>
            <person name="Larsen T.O."/>
            <person name="Devries R.P."/>
            <person name="Grigoriev I.V."/>
            <person name="Machida M."/>
            <person name="Baker S.E."/>
            <person name="Andersen M.R."/>
        </authorList>
    </citation>
    <scope>NUCLEOTIDE SEQUENCE [LARGE SCALE GENOMIC DNA]</scope>
    <source>
        <strain evidence="2 3">IBT 18842</strain>
    </source>
</reference>
<feature type="region of interest" description="Disordered" evidence="1">
    <location>
        <begin position="1"/>
        <end position="283"/>
    </location>
</feature>
<feature type="compositionally biased region" description="Polar residues" evidence="1">
    <location>
        <begin position="49"/>
        <end position="59"/>
    </location>
</feature>
<evidence type="ECO:0000313" key="2">
    <source>
        <dbReference type="EMBL" id="KAE8151828.1"/>
    </source>
</evidence>
<dbReference type="OrthoDB" id="4540878at2759"/>
<dbReference type="Proteomes" id="UP000325780">
    <property type="component" value="Unassembled WGS sequence"/>
</dbReference>
<feature type="compositionally biased region" description="Basic and acidic residues" evidence="1">
    <location>
        <begin position="31"/>
        <end position="44"/>
    </location>
</feature>
<gene>
    <name evidence="2" type="ORF">BDV25DRAFT_138426</name>
</gene>
<feature type="compositionally biased region" description="Polar residues" evidence="1">
    <location>
        <begin position="231"/>
        <end position="263"/>
    </location>
</feature>
<keyword evidence="3" id="KW-1185">Reference proteome</keyword>
<dbReference type="AlphaFoldDB" id="A0A5N6TZR0"/>
<accession>A0A5N6TZR0</accession>
<organism evidence="2 3">
    <name type="scientific">Aspergillus avenaceus</name>
    <dbReference type="NCBI Taxonomy" id="36643"/>
    <lineage>
        <taxon>Eukaryota</taxon>
        <taxon>Fungi</taxon>
        <taxon>Dikarya</taxon>
        <taxon>Ascomycota</taxon>
        <taxon>Pezizomycotina</taxon>
        <taxon>Eurotiomycetes</taxon>
        <taxon>Eurotiomycetidae</taxon>
        <taxon>Eurotiales</taxon>
        <taxon>Aspergillaceae</taxon>
        <taxon>Aspergillus</taxon>
        <taxon>Aspergillus subgen. Circumdati</taxon>
    </lineage>
</organism>
<dbReference type="EMBL" id="ML742063">
    <property type="protein sequence ID" value="KAE8151828.1"/>
    <property type="molecule type" value="Genomic_DNA"/>
</dbReference>
<evidence type="ECO:0000256" key="1">
    <source>
        <dbReference type="SAM" id="MobiDB-lite"/>
    </source>
</evidence>
<feature type="compositionally biased region" description="Low complexity" evidence="1">
    <location>
        <begin position="88"/>
        <end position="114"/>
    </location>
</feature>
<feature type="compositionally biased region" description="Polar residues" evidence="1">
    <location>
        <begin position="143"/>
        <end position="168"/>
    </location>
</feature>
<feature type="compositionally biased region" description="Low complexity" evidence="1">
    <location>
        <begin position="169"/>
        <end position="230"/>
    </location>
</feature>
<sequence length="321" mass="34881">MADATDPSNPPEEPPKQVADITTESHTTELSTHDMHTTDMHTNDLHTNVHSAPTSSGMSDSAFAAMDTSLPPIDKSLPAMDPPVSGVDSSLPPIDSSIPSLPPIDTSLPPIDTTLPAHDDTLDTFSFGDTKTSDLTSEHTTHLPESSSNLGEHSGPSVGSWQSPPNGTHSQPIQPPQHDQSPQPHTQTHYQQQPTQQQQQQHAPSQQYQSQPQQQNHGQQAQSQYQHQTPEMYQNHQGVSSSMSAPSMQTMDHHNVQGQQSHVPQAPIGSPMPPMSSVGQYMTGYPSNVSQMGMNSNAQMRYQLPGDPNKMLMLDMSKTKN</sequence>
<protein>
    <submittedName>
        <fullName evidence="2">Uncharacterized protein</fullName>
    </submittedName>
</protein>
<name>A0A5N6TZR0_ASPAV</name>
<proteinExistence type="predicted"/>
<feature type="compositionally biased region" description="Polar residues" evidence="1">
    <location>
        <begin position="123"/>
        <end position="135"/>
    </location>
</feature>
<evidence type="ECO:0000313" key="3">
    <source>
        <dbReference type="Proteomes" id="UP000325780"/>
    </source>
</evidence>